<dbReference type="InterPro" id="IPR036526">
    <property type="entry name" value="C-N_Hydrolase_sf"/>
</dbReference>
<dbReference type="Gene3D" id="3.60.110.10">
    <property type="entry name" value="Carbon-nitrogen hydrolase"/>
    <property type="match status" value="1"/>
</dbReference>
<keyword evidence="4" id="KW-1185">Reference proteome</keyword>
<evidence type="ECO:0000259" key="2">
    <source>
        <dbReference type="PROSITE" id="PS50263"/>
    </source>
</evidence>
<dbReference type="PANTHER" id="PTHR23088">
    <property type="entry name" value="NITRILASE-RELATED"/>
    <property type="match status" value="1"/>
</dbReference>
<dbReference type="PROSITE" id="PS01227">
    <property type="entry name" value="UPF0012"/>
    <property type="match status" value="1"/>
</dbReference>
<comment type="caution">
    <text evidence="3">The sequence shown here is derived from an EMBL/GenBank/DDBJ whole genome shotgun (WGS) entry which is preliminary data.</text>
</comment>
<comment type="similarity">
    <text evidence="1">Belongs to the carbon-nitrogen hydrolase superfamily. NIT1/NIT2 family.</text>
</comment>
<evidence type="ECO:0000313" key="3">
    <source>
        <dbReference type="EMBL" id="KUG59878.1"/>
    </source>
</evidence>
<feature type="domain" description="CN hydrolase" evidence="2">
    <location>
        <begin position="1"/>
        <end position="255"/>
    </location>
</feature>
<reference evidence="4" key="1">
    <citation type="submission" date="2015-12" db="EMBL/GenBank/DDBJ databases">
        <authorList>
            <person name="Nair G.R."/>
            <person name="Kaur G."/>
            <person name="Mayilraj S."/>
        </authorList>
    </citation>
    <scope>NUCLEOTIDE SEQUENCE [LARGE SCALE GENOMIC DNA]</scope>
    <source>
        <strain evidence="4">CD08_7</strain>
    </source>
</reference>
<dbReference type="InterPro" id="IPR001110">
    <property type="entry name" value="UPF0012_CS"/>
</dbReference>
<protein>
    <submittedName>
        <fullName evidence="3">Hydrolase</fullName>
    </submittedName>
</protein>
<name>A0A0W8IJ04_9MICC</name>
<dbReference type="OrthoDB" id="9811121at2"/>
<evidence type="ECO:0000313" key="4">
    <source>
        <dbReference type="Proteomes" id="UP000054023"/>
    </source>
</evidence>
<dbReference type="GO" id="GO:0016787">
    <property type="term" value="F:hydrolase activity"/>
    <property type="evidence" value="ECO:0007669"/>
    <property type="project" value="UniProtKB-KW"/>
</dbReference>
<dbReference type="PROSITE" id="PS50263">
    <property type="entry name" value="CN_HYDROLASE"/>
    <property type="match status" value="1"/>
</dbReference>
<evidence type="ECO:0000256" key="1">
    <source>
        <dbReference type="ARBA" id="ARBA00010613"/>
    </source>
</evidence>
<sequence>MLLAAAQVTTGPDPDANLELIRDYAQRAAQAGARVVVFPEAAQRAFGHSLAEVAEPVTGPWAEQVRAIARESQIVIVAGMFTPGVPSADGRPRVVNTLIAVGPTGSEMEVDVAYDKIHLYDAFGFKESDGVQPGRSPAQFQVDGVTFGLATCYDIRFPNLFTAHARSGAHVTLVSASWGAGEGKLAQWRLLAQARALDSTQYILACGQADPAAAGVDAVPGAPTGVGHSMIVSPLGVPLSEAQAAPELLLAEVDVDVVSRTRELVPVLQNARPL</sequence>
<dbReference type="STRING" id="317018.AVL63_12585"/>
<organism evidence="3 4">
    <name type="scientific">Nesterenkonia jeotgali</name>
    <dbReference type="NCBI Taxonomy" id="317018"/>
    <lineage>
        <taxon>Bacteria</taxon>
        <taxon>Bacillati</taxon>
        <taxon>Actinomycetota</taxon>
        <taxon>Actinomycetes</taxon>
        <taxon>Micrococcales</taxon>
        <taxon>Micrococcaceae</taxon>
        <taxon>Nesterenkonia</taxon>
    </lineage>
</organism>
<dbReference type="Proteomes" id="UP000054023">
    <property type="component" value="Unassembled WGS sequence"/>
</dbReference>
<proteinExistence type="inferred from homology"/>
<keyword evidence="3" id="KW-0378">Hydrolase</keyword>
<dbReference type="SUPFAM" id="SSF56317">
    <property type="entry name" value="Carbon-nitrogen hydrolase"/>
    <property type="match status" value="1"/>
</dbReference>
<dbReference type="CDD" id="cd07581">
    <property type="entry name" value="nitrilase_3"/>
    <property type="match status" value="1"/>
</dbReference>
<dbReference type="AlphaFoldDB" id="A0A0W8IJ04"/>
<dbReference type="PANTHER" id="PTHR23088:SF27">
    <property type="entry name" value="DEAMINATED GLUTATHIONE AMIDASE"/>
    <property type="match status" value="1"/>
</dbReference>
<dbReference type="InterPro" id="IPR003010">
    <property type="entry name" value="C-N_Hydrolase"/>
</dbReference>
<gene>
    <name evidence="3" type="ORF">AVL63_12585</name>
</gene>
<dbReference type="RefSeq" id="WP_058888111.1">
    <property type="nucleotide sequence ID" value="NZ_LQBM01000002.1"/>
</dbReference>
<dbReference type="EMBL" id="LQBM01000002">
    <property type="protein sequence ID" value="KUG59878.1"/>
    <property type="molecule type" value="Genomic_DNA"/>
</dbReference>
<dbReference type="Pfam" id="PF00795">
    <property type="entry name" value="CN_hydrolase"/>
    <property type="match status" value="1"/>
</dbReference>
<accession>A0A0W8IJ04</accession>